<dbReference type="InterPro" id="IPR052910">
    <property type="entry name" value="ABC-Purine-Binding"/>
</dbReference>
<keyword evidence="1 3" id="KW-0732">Signal</keyword>
<gene>
    <name evidence="5" type="ORF">LKD28_05265</name>
</gene>
<feature type="region of interest" description="Disordered" evidence="2">
    <location>
        <begin position="37"/>
        <end position="62"/>
    </location>
</feature>
<feature type="domain" description="ABC transporter substrate-binding protein PnrA-like" evidence="4">
    <location>
        <begin position="75"/>
        <end position="369"/>
    </location>
</feature>
<sequence length="413" mass="44423">MKKKLLTVMMAVMMTFSLSGCGNDVIVDVVTNDVENGSNQADTSNSGTAQGEQTASAEVAETNPAGLKTIPLEDVKIGVLYIGSASDTSGYTYAHELGIQGMVSNLGLKEDQVVRKESIDDGDDVAIKKALDECMDEGCNIVFATSWGYMEETAAYAEKYPDVYFAHGTGYMSNGSNFTNYFGRIYQARYLSGLVAGMKTKSNLIGYVSAMGSDNSECTGGIDAFAMGVEEVNPDAKVLVAVTNSWFSPDDEQAASDALIGKDCDVLAQHVDTTAPQIASEENGTWAIGYNSDMSKETPDATLTSVIWNWSAYYTSYVNSIVNATYDGSNYYGGMDESLVGLTGLSSLCEDGTQEKVNEMQQKILSGEFGVFDGEILTNDGTVIGEEGKTLDDATITGKINWYYHNVEVVDWK</sequence>
<dbReference type="Gene3D" id="3.40.50.2300">
    <property type="match status" value="2"/>
</dbReference>
<dbReference type="RefSeq" id="WP_118670541.1">
    <property type="nucleotide sequence ID" value="NZ_JAJEQT010000002.1"/>
</dbReference>
<comment type="caution">
    <text evidence="5">The sequence shown here is derived from an EMBL/GenBank/DDBJ whole genome shotgun (WGS) entry which is preliminary data.</text>
</comment>
<keyword evidence="6" id="KW-1185">Reference proteome</keyword>
<evidence type="ECO:0000259" key="4">
    <source>
        <dbReference type="Pfam" id="PF02608"/>
    </source>
</evidence>
<feature type="signal peptide" evidence="3">
    <location>
        <begin position="1"/>
        <end position="20"/>
    </location>
</feature>
<evidence type="ECO:0000313" key="5">
    <source>
        <dbReference type="EMBL" id="MCC2218446.1"/>
    </source>
</evidence>
<evidence type="ECO:0000256" key="3">
    <source>
        <dbReference type="SAM" id="SignalP"/>
    </source>
</evidence>
<dbReference type="Pfam" id="PF02608">
    <property type="entry name" value="Bmp"/>
    <property type="match status" value="1"/>
</dbReference>
<evidence type="ECO:0000256" key="2">
    <source>
        <dbReference type="SAM" id="MobiDB-lite"/>
    </source>
</evidence>
<dbReference type="PANTHER" id="PTHR43208">
    <property type="entry name" value="ABC TRANSPORTER SUBSTRATE-BINDING PROTEIN"/>
    <property type="match status" value="1"/>
</dbReference>
<accession>A0ABS8FML1</accession>
<dbReference type="EMBL" id="JAJEQT010000002">
    <property type="protein sequence ID" value="MCC2218446.1"/>
    <property type="molecule type" value="Genomic_DNA"/>
</dbReference>
<dbReference type="PANTHER" id="PTHR43208:SF1">
    <property type="entry name" value="ABC TRANSPORTER SUBSTRATE-BINDING PROTEIN"/>
    <property type="match status" value="1"/>
</dbReference>
<dbReference type="Proteomes" id="UP001198495">
    <property type="component" value="Unassembled WGS sequence"/>
</dbReference>
<dbReference type="PROSITE" id="PS51257">
    <property type="entry name" value="PROKAR_LIPOPROTEIN"/>
    <property type="match status" value="1"/>
</dbReference>
<reference evidence="5 6" key="1">
    <citation type="submission" date="2021-10" db="EMBL/GenBank/DDBJ databases">
        <title>Anaerobic single-cell dispensing facilitates the cultivation of human gut bacteria.</title>
        <authorList>
            <person name="Afrizal A."/>
        </authorList>
    </citation>
    <scope>NUCLEOTIDE SEQUENCE [LARGE SCALE GENOMIC DNA]</scope>
    <source>
        <strain evidence="5 6">CLA-AA-H212</strain>
    </source>
</reference>
<feature type="compositionally biased region" description="Polar residues" evidence="2">
    <location>
        <begin position="37"/>
        <end position="56"/>
    </location>
</feature>
<organism evidence="5 6">
    <name type="scientific">Coprococcus hominis</name>
    <name type="common">ex Arizal et al. 2022</name>
    <dbReference type="NCBI Taxonomy" id="2881262"/>
    <lineage>
        <taxon>Bacteria</taxon>
        <taxon>Bacillati</taxon>
        <taxon>Bacillota</taxon>
        <taxon>Clostridia</taxon>
        <taxon>Lachnospirales</taxon>
        <taxon>Lachnospiraceae</taxon>
        <taxon>Coprococcus</taxon>
    </lineage>
</organism>
<evidence type="ECO:0000313" key="6">
    <source>
        <dbReference type="Proteomes" id="UP001198495"/>
    </source>
</evidence>
<dbReference type="CDD" id="cd19963">
    <property type="entry name" value="PBP1_BMP-like"/>
    <property type="match status" value="1"/>
</dbReference>
<name>A0ABS8FML1_9FIRM</name>
<dbReference type="InterPro" id="IPR003760">
    <property type="entry name" value="PnrA-like"/>
</dbReference>
<feature type="chain" id="PRO_5046348201" evidence="3">
    <location>
        <begin position="21"/>
        <end position="413"/>
    </location>
</feature>
<evidence type="ECO:0000256" key="1">
    <source>
        <dbReference type="ARBA" id="ARBA00022729"/>
    </source>
</evidence>
<protein>
    <submittedName>
        <fullName evidence="5">BMP family ABC transporter substrate-binding protein</fullName>
    </submittedName>
</protein>
<proteinExistence type="predicted"/>